<gene>
    <name evidence="1" type="ORF">FHG12_05965</name>
</gene>
<evidence type="ECO:0000313" key="2">
    <source>
        <dbReference type="Proteomes" id="UP000305398"/>
    </source>
</evidence>
<protein>
    <submittedName>
        <fullName evidence="1">DUF2251 domain-containing protein</fullName>
    </submittedName>
</protein>
<dbReference type="InterPro" id="IPR014449">
    <property type="entry name" value="UCP007050_HI0931"/>
</dbReference>
<proteinExistence type="predicted"/>
<dbReference type="KEGG" id="hyj:FHG12_05965"/>
<organism evidence="1 2">
    <name type="scientific">Hymenobacter jejuensis</name>
    <dbReference type="NCBI Taxonomy" id="2502781"/>
    <lineage>
        <taxon>Bacteria</taxon>
        <taxon>Pseudomonadati</taxon>
        <taxon>Bacteroidota</taxon>
        <taxon>Cytophagia</taxon>
        <taxon>Cytophagales</taxon>
        <taxon>Hymenobacteraceae</taxon>
        <taxon>Hymenobacter</taxon>
    </lineage>
</organism>
<evidence type="ECO:0000313" key="1">
    <source>
        <dbReference type="EMBL" id="QDA59678.1"/>
    </source>
</evidence>
<dbReference type="Pfam" id="PF10008">
    <property type="entry name" value="DUF2251"/>
    <property type="match status" value="1"/>
</dbReference>
<keyword evidence="2" id="KW-1185">Reference proteome</keyword>
<sequence>MKLAAEEQFLVGGKEIFISSFPGNRDLGVIFEDDGTTGYFYAVNQGGESMVVVDAMHIYNVDDVADKEIAVTGQIFWDEEESAAAMIINGYCHALFDFKRQAGFCRNAYPPSMTQQTEPRELTDDIIQQYFAA</sequence>
<dbReference type="OrthoDB" id="5679620at2"/>
<dbReference type="PIRSF" id="PIRSF007050">
    <property type="entry name" value="UPC007050"/>
    <property type="match status" value="1"/>
</dbReference>
<dbReference type="RefSeq" id="WP_139514858.1">
    <property type="nucleotide sequence ID" value="NZ_CP040896.1"/>
</dbReference>
<reference evidence="1 2" key="1">
    <citation type="submission" date="2019-06" db="EMBL/GenBank/DDBJ databases">
        <authorList>
            <person name="Srinivasan S."/>
        </authorList>
    </citation>
    <scope>NUCLEOTIDE SEQUENCE [LARGE SCALE GENOMIC DNA]</scope>
    <source>
        <strain evidence="1 2">17J68-5</strain>
    </source>
</reference>
<accession>A0A5B7ZXG9</accession>
<name>A0A5B7ZXG9_9BACT</name>
<dbReference type="AlphaFoldDB" id="A0A5B7ZXG9"/>
<dbReference type="EMBL" id="CP040896">
    <property type="protein sequence ID" value="QDA59678.1"/>
    <property type="molecule type" value="Genomic_DNA"/>
</dbReference>
<dbReference type="Proteomes" id="UP000305398">
    <property type="component" value="Chromosome"/>
</dbReference>